<accession>A0A7S1C5X8</accession>
<sequence>MAGDPGVPTYCLHSNEVPTVVALDFPGSVTAAPSVTHGDGDGTVPLKSLELCNKFPSADGGKVLPGVKHKELVTAAEALEVILCVVKNGDAASC</sequence>
<evidence type="ECO:0000313" key="1">
    <source>
        <dbReference type="EMBL" id="CAD8908499.1"/>
    </source>
</evidence>
<protein>
    <submittedName>
        <fullName evidence="1">Uncharacterized protein</fullName>
    </submittedName>
</protein>
<dbReference type="EMBL" id="HBFS01002422">
    <property type="protein sequence ID" value="CAD8908499.1"/>
    <property type="molecule type" value="Transcribed_RNA"/>
</dbReference>
<proteinExistence type="predicted"/>
<gene>
    <name evidence="1" type="ORF">BSP0115_LOCUS1703</name>
</gene>
<dbReference type="AlphaFoldDB" id="A0A7S1C5X8"/>
<name>A0A7S1C5X8_9STRA</name>
<reference evidence="1" key="1">
    <citation type="submission" date="2021-01" db="EMBL/GenBank/DDBJ databases">
        <authorList>
            <person name="Corre E."/>
            <person name="Pelletier E."/>
            <person name="Niang G."/>
            <person name="Scheremetjew M."/>
            <person name="Finn R."/>
            <person name="Kale V."/>
            <person name="Holt S."/>
            <person name="Cochrane G."/>
            <person name="Meng A."/>
            <person name="Brown T."/>
            <person name="Cohen L."/>
        </authorList>
    </citation>
    <scope>NUCLEOTIDE SEQUENCE</scope>
    <source>
        <strain evidence="1">Ms1</strain>
    </source>
</reference>
<organism evidence="1">
    <name type="scientific">Bicosoecida sp. CB-2014</name>
    <dbReference type="NCBI Taxonomy" id="1486930"/>
    <lineage>
        <taxon>Eukaryota</taxon>
        <taxon>Sar</taxon>
        <taxon>Stramenopiles</taxon>
        <taxon>Bigyra</taxon>
        <taxon>Opalozoa</taxon>
        <taxon>Bicosoecida</taxon>
    </lineage>
</organism>